<sequence length="388" mass="44781">MPTGSESPLAPLFSHTSYHHPLFCSFGKTIWLVQTCCHWWRHKIDWACFYTNDDTYKLWAQIHDGMDDADKNLYEDFKTKILNYYPGMANNEHWYATQDLDDLVHKWQCRIKTKGEFAKFYWDFFSISTSLIKHNRISILNQQKFLLRILKFLPPKSCLWDKMLNRLKQKYDRAVDKPWTIAELKETVEWALGNTTTKVRPPSPNYLQDASPAPVPVNVKTESNPQVANITGHMANLEGMVSHIYMLMNWQPAMQNQLATQQNSYGQPSQNTYGNNTLATGTNQVPVPAENYLNQNGYGPQNTEHTLCHFDRVSTGCMDKIVTCPGAQKYVEEGLLEKDSTYHVLTGSQFIPCHWPGQDLKEKVDNYYKDHPEHCPKSQATLSLPFTT</sequence>
<proteinExistence type="predicted"/>
<name>M5FPY5_DACPD</name>
<protein>
    <submittedName>
        <fullName evidence="1">Uncharacterized protein</fullName>
    </submittedName>
</protein>
<dbReference type="AlphaFoldDB" id="M5FPY5"/>
<dbReference type="HOGENOM" id="CLU_711776_0_0_1"/>
<dbReference type="GeneID" id="63684377"/>
<dbReference type="EMBL" id="JH795877">
    <property type="protein sequence ID" value="EJT97413.1"/>
    <property type="molecule type" value="Genomic_DNA"/>
</dbReference>
<evidence type="ECO:0000313" key="1">
    <source>
        <dbReference type="EMBL" id="EJT97413.1"/>
    </source>
</evidence>
<gene>
    <name evidence="1" type="ORF">DACRYDRAFT_111956</name>
</gene>
<dbReference type="RefSeq" id="XP_040624311.1">
    <property type="nucleotide sequence ID" value="XM_040769315.1"/>
</dbReference>
<accession>M5FPY5</accession>
<keyword evidence="2" id="KW-1185">Reference proteome</keyword>
<reference evidence="1 2" key="1">
    <citation type="journal article" date="2012" name="Science">
        <title>The Paleozoic origin of enzymatic lignin decomposition reconstructed from 31 fungal genomes.</title>
        <authorList>
            <person name="Floudas D."/>
            <person name="Binder M."/>
            <person name="Riley R."/>
            <person name="Barry K."/>
            <person name="Blanchette R.A."/>
            <person name="Henrissat B."/>
            <person name="Martinez A.T."/>
            <person name="Otillar R."/>
            <person name="Spatafora J.W."/>
            <person name="Yadav J.S."/>
            <person name="Aerts A."/>
            <person name="Benoit I."/>
            <person name="Boyd A."/>
            <person name="Carlson A."/>
            <person name="Copeland A."/>
            <person name="Coutinho P.M."/>
            <person name="de Vries R.P."/>
            <person name="Ferreira P."/>
            <person name="Findley K."/>
            <person name="Foster B."/>
            <person name="Gaskell J."/>
            <person name="Glotzer D."/>
            <person name="Gorecki P."/>
            <person name="Heitman J."/>
            <person name="Hesse C."/>
            <person name="Hori C."/>
            <person name="Igarashi K."/>
            <person name="Jurgens J.A."/>
            <person name="Kallen N."/>
            <person name="Kersten P."/>
            <person name="Kohler A."/>
            <person name="Kuees U."/>
            <person name="Kumar T.K.A."/>
            <person name="Kuo A."/>
            <person name="LaButti K."/>
            <person name="Larrondo L.F."/>
            <person name="Lindquist E."/>
            <person name="Ling A."/>
            <person name="Lombard V."/>
            <person name="Lucas S."/>
            <person name="Lundell T."/>
            <person name="Martin R."/>
            <person name="McLaughlin D.J."/>
            <person name="Morgenstern I."/>
            <person name="Morin E."/>
            <person name="Murat C."/>
            <person name="Nagy L.G."/>
            <person name="Nolan M."/>
            <person name="Ohm R.A."/>
            <person name="Patyshakuliyeva A."/>
            <person name="Rokas A."/>
            <person name="Ruiz-Duenas F.J."/>
            <person name="Sabat G."/>
            <person name="Salamov A."/>
            <person name="Samejima M."/>
            <person name="Schmutz J."/>
            <person name="Slot J.C."/>
            <person name="St John F."/>
            <person name="Stenlid J."/>
            <person name="Sun H."/>
            <person name="Sun S."/>
            <person name="Syed K."/>
            <person name="Tsang A."/>
            <person name="Wiebenga A."/>
            <person name="Young D."/>
            <person name="Pisabarro A."/>
            <person name="Eastwood D.C."/>
            <person name="Martin F."/>
            <person name="Cullen D."/>
            <person name="Grigoriev I.V."/>
            <person name="Hibbett D.S."/>
        </authorList>
    </citation>
    <scope>NUCLEOTIDE SEQUENCE [LARGE SCALE GENOMIC DNA]</scope>
    <source>
        <strain evidence="1 2">DJM-731 SS1</strain>
    </source>
</reference>
<dbReference type="Proteomes" id="UP000030653">
    <property type="component" value="Unassembled WGS sequence"/>
</dbReference>
<evidence type="ECO:0000313" key="2">
    <source>
        <dbReference type="Proteomes" id="UP000030653"/>
    </source>
</evidence>
<organism evidence="1 2">
    <name type="scientific">Dacryopinax primogenitus (strain DJM 731)</name>
    <name type="common">Brown rot fungus</name>
    <dbReference type="NCBI Taxonomy" id="1858805"/>
    <lineage>
        <taxon>Eukaryota</taxon>
        <taxon>Fungi</taxon>
        <taxon>Dikarya</taxon>
        <taxon>Basidiomycota</taxon>
        <taxon>Agaricomycotina</taxon>
        <taxon>Dacrymycetes</taxon>
        <taxon>Dacrymycetales</taxon>
        <taxon>Dacrymycetaceae</taxon>
        <taxon>Dacryopinax</taxon>
    </lineage>
</organism>
<dbReference type="OrthoDB" id="2801388at2759"/>